<gene>
    <name evidence="1" type="ORF">STAS_00651</name>
</gene>
<dbReference type="Proteomes" id="UP000325081">
    <property type="component" value="Unassembled WGS sequence"/>
</dbReference>
<reference evidence="2" key="1">
    <citation type="journal article" date="2019" name="Curr. Biol.">
        <title>Genome Sequence of Striga asiatica Provides Insight into the Evolution of Plant Parasitism.</title>
        <authorList>
            <person name="Yoshida S."/>
            <person name="Kim S."/>
            <person name="Wafula E.K."/>
            <person name="Tanskanen J."/>
            <person name="Kim Y.M."/>
            <person name="Honaas L."/>
            <person name="Yang Z."/>
            <person name="Spallek T."/>
            <person name="Conn C.E."/>
            <person name="Ichihashi Y."/>
            <person name="Cheong K."/>
            <person name="Cui S."/>
            <person name="Der J.P."/>
            <person name="Gundlach H."/>
            <person name="Jiao Y."/>
            <person name="Hori C."/>
            <person name="Ishida J.K."/>
            <person name="Kasahara H."/>
            <person name="Kiba T."/>
            <person name="Kim M.S."/>
            <person name="Koo N."/>
            <person name="Laohavisit A."/>
            <person name="Lee Y.H."/>
            <person name="Lumba S."/>
            <person name="McCourt P."/>
            <person name="Mortimer J.C."/>
            <person name="Mutuku J.M."/>
            <person name="Nomura T."/>
            <person name="Sasaki-Sekimoto Y."/>
            <person name="Seto Y."/>
            <person name="Wang Y."/>
            <person name="Wakatake T."/>
            <person name="Sakakibara H."/>
            <person name="Demura T."/>
            <person name="Yamaguchi S."/>
            <person name="Yoneyama K."/>
            <person name="Manabe R.I."/>
            <person name="Nelson D.C."/>
            <person name="Schulman A.H."/>
            <person name="Timko M.P."/>
            <person name="dePamphilis C.W."/>
            <person name="Choi D."/>
            <person name="Shirasu K."/>
        </authorList>
    </citation>
    <scope>NUCLEOTIDE SEQUENCE [LARGE SCALE GENOMIC DNA]</scope>
    <source>
        <strain evidence="2">cv. UVA1</strain>
    </source>
</reference>
<keyword evidence="2" id="KW-1185">Reference proteome</keyword>
<sequence>MPQMVNIPLTCTKKVIQVENSGSGSAADGSLNTVEYLTNILVSNAYDVGYECQLQTFREVLGEVGLFLIHQLIHERIDAFEVSLLKGSKKEKNMRQTRKGKNGNVNVSGVGLLDERKNPETATAVADFNFGVSSLFKIENKTEGDSIVNFGNRRKTNNGFLHGLLRFASENWLELRVAQEFPADLPRCPDLPQILKHNGIFLSLEGKNRVHKNKRSMKL</sequence>
<evidence type="ECO:0000313" key="1">
    <source>
        <dbReference type="EMBL" id="GER25085.1"/>
    </source>
</evidence>
<protein>
    <submittedName>
        <fullName evidence="1">Iron ABC transporter</fullName>
    </submittedName>
</protein>
<evidence type="ECO:0000313" key="2">
    <source>
        <dbReference type="Proteomes" id="UP000325081"/>
    </source>
</evidence>
<proteinExistence type="predicted"/>
<organism evidence="1 2">
    <name type="scientific">Striga asiatica</name>
    <name type="common">Asiatic witchweed</name>
    <name type="synonym">Buchnera asiatica</name>
    <dbReference type="NCBI Taxonomy" id="4170"/>
    <lineage>
        <taxon>Eukaryota</taxon>
        <taxon>Viridiplantae</taxon>
        <taxon>Streptophyta</taxon>
        <taxon>Embryophyta</taxon>
        <taxon>Tracheophyta</taxon>
        <taxon>Spermatophyta</taxon>
        <taxon>Magnoliopsida</taxon>
        <taxon>eudicotyledons</taxon>
        <taxon>Gunneridae</taxon>
        <taxon>Pentapetalae</taxon>
        <taxon>asterids</taxon>
        <taxon>lamiids</taxon>
        <taxon>Lamiales</taxon>
        <taxon>Orobanchaceae</taxon>
        <taxon>Buchnereae</taxon>
        <taxon>Striga</taxon>
    </lineage>
</organism>
<dbReference type="AlphaFoldDB" id="A0A5A7NX62"/>
<dbReference type="EMBL" id="BKCP01000002">
    <property type="protein sequence ID" value="GER25085.1"/>
    <property type="molecule type" value="Genomic_DNA"/>
</dbReference>
<name>A0A5A7NX62_STRAF</name>
<accession>A0A5A7NX62</accession>
<comment type="caution">
    <text evidence="1">The sequence shown here is derived from an EMBL/GenBank/DDBJ whole genome shotgun (WGS) entry which is preliminary data.</text>
</comment>